<keyword evidence="2 5" id="KW-0732">Signal</keyword>
<dbReference type="InterPro" id="IPR051005">
    <property type="entry name" value="Pentraxin_domain"/>
</dbReference>
<comment type="cofactor">
    <cofactor evidence="1">
        <name>Ca(2+)</name>
        <dbReference type="ChEBI" id="CHEBI:29108"/>
    </cofactor>
</comment>
<organism evidence="6 7">
    <name type="scientific">Channa argus</name>
    <name type="common">Northern snakehead</name>
    <name type="synonym">Ophicephalus argus</name>
    <dbReference type="NCBI Taxonomy" id="215402"/>
    <lineage>
        <taxon>Eukaryota</taxon>
        <taxon>Metazoa</taxon>
        <taxon>Chordata</taxon>
        <taxon>Craniata</taxon>
        <taxon>Vertebrata</taxon>
        <taxon>Euteleostomi</taxon>
        <taxon>Actinopterygii</taxon>
        <taxon>Neopterygii</taxon>
        <taxon>Teleostei</taxon>
        <taxon>Neoteleostei</taxon>
        <taxon>Acanthomorphata</taxon>
        <taxon>Anabantaria</taxon>
        <taxon>Anabantiformes</taxon>
        <taxon>Channoidei</taxon>
        <taxon>Channidae</taxon>
        <taxon>Channa</taxon>
    </lineage>
</organism>
<dbReference type="Proteomes" id="UP000503349">
    <property type="component" value="Chromosome 5"/>
</dbReference>
<dbReference type="OrthoDB" id="547680at2759"/>
<keyword evidence="7" id="KW-1185">Reference proteome</keyword>
<evidence type="ECO:0000256" key="1">
    <source>
        <dbReference type="ARBA" id="ARBA00001913"/>
    </source>
</evidence>
<dbReference type="AlphaFoldDB" id="A0A6G1PJ77"/>
<sequence length="244" mass="27474">MKMKDKLLVPAVVAIILIVGFTDSGQTPAPKPIGVNLNGKMVTFSKEDGISFFCPYFSAQSTVSPNSGVSVCLRYITDYQRTESPSLFTLSPSTTPLKVDVLHMNLYNLSRDTYSSQVLKPSIRFLSSGSETDIWTGVCLTVDSSRNLVQVFSRLDMSIRKFLPYPYVWSGEPVIDFSGFDGHLTDVQVWDRPLRYSEVYSYMTLSSYWSSIGSVLTWSNISYSIRGKTLLEDSYKWFDNIVYG</sequence>
<evidence type="ECO:0000256" key="3">
    <source>
        <dbReference type="ARBA" id="ARBA00023157"/>
    </source>
</evidence>
<reference evidence="6 7" key="1">
    <citation type="submission" date="2019-02" db="EMBL/GenBank/DDBJ databases">
        <title>Opniocepnalus argus genome.</title>
        <authorList>
            <person name="Zhou C."/>
            <person name="Xiao S."/>
        </authorList>
    </citation>
    <scope>NUCLEOTIDE SEQUENCE [LARGE SCALE GENOMIC DNA]</scope>
    <source>
        <strain evidence="6">OARG1902GOOAL</strain>
        <tissue evidence="6">Muscle</tissue>
    </source>
</reference>
<evidence type="ECO:0000313" key="7">
    <source>
        <dbReference type="Proteomes" id="UP000503349"/>
    </source>
</evidence>
<evidence type="ECO:0000256" key="2">
    <source>
        <dbReference type="ARBA" id="ARBA00022729"/>
    </source>
</evidence>
<gene>
    <name evidence="6" type="ORF">EXN66_Car005951</name>
</gene>
<dbReference type="PANTHER" id="PTHR45869">
    <property type="entry name" value="C-REACTIVE PROTEIN-RELATED"/>
    <property type="match status" value="1"/>
</dbReference>
<name>A0A6G1PJ77_CHAAH</name>
<evidence type="ECO:0000313" key="6">
    <source>
        <dbReference type="EMBL" id="KAF3690279.1"/>
    </source>
</evidence>
<proteinExistence type="inferred from homology"/>
<reference evidence="7" key="2">
    <citation type="submission" date="2019-02" db="EMBL/GenBank/DDBJ databases">
        <title>Opniocepnalus argus Var Kimnra genome.</title>
        <authorList>
            <person name="Zhou C."/>
            <person name="Xiao S."/>
        </authorList>
    </citation>
    <scope>NUCLEOTIDE SEQUENCE [LARGE SCALE GENOMIC DNA]</scope>
</reference>
<evidence type="ECO:0000256" key="5">
    <source>
        <dbReference type="SAM" id="SignalP"/>
    </source>
</evidence>
<protein>
    <submittedName>
        <fullName evidence="6">Uncharacterized protein</fullName>
    </submittedName>
</protein>
<feature type="chain" id="PRO_5026069489" evidence="5">
    <location>
        <begin position="25"/>
        <end position="244"/>
    </location>
</feature>
<dbReference type="SUPFAM" id="SSF49899">
    <property type="entry name" value="Concanavalin A-like lectins/glucanases"/>
    <property type="match status" value="1"/>
</dbReference>
<dbReference type="PANTHER" id="PTHR45869:SF7">
    <property type="entry name" value="C-REACTIVE PROTEIN"/>
    <property type="match status" value="1"/>
</dbReference>
<feature type="signal peptide" evidence="5">
    <location>
        <begin position="1"/>
        <end position="24"/>
    </location>
</feature>
<dbReference type="EMBL" id="CM015716">
    <property type="protein sequence ID" value="KAF3690279.1"/>
    <property type="molecule type" value="Genomic_DNA"/>
</dbReference>
<keyword evidence="3" id="KW-1015">Disulfide bond</keyword>
<comment type="similarity">
    <text evidence="4">Belongs to the pentraxin family.</text>
</comment>
<accession>A0A6G1PJ77</accession>
<evidence type="ECO:0000256" key="4">
    <source>
        <dbReference type="ARBA" id="ARBA00038102"/>
    </source>
</evidence>
<dbReference type="Gene3D" id="2.60.120.200">
    <property type="match status" value="1"/>
</dbReference>
<dbReference type="InterPro" id="IPR013320">
    <property type="entry name" value="ConA-like_dom_sf"/>
</dbReference>